<accession>A0A7W3MV82</accession>
<proteinExistence type="inferred from homology"/>
<protein>
    <submittedName>
        <fullName evidence="5">Uncharacterized protein</fullName>
    </submittedName>
</protein>
<dbReference type="Pfam" id="PF06386">
    <property type="entry name" value="GvpL_GvpF"/>
    <property type="match status" value="1"/>
</dbReference>
<evidence type="ECO:0000313" key="6">
    <source>
        <dbReference type="Proteomes" id="UP000539313"/>
    </source>
</evidence>
<dbReference type="Proteomes" id="UP000539313">
    <property type="component" value="Unassembled WGS sequence"/>
</dbReference>
<evidence type="ECO:0000256" key="4">
    <source>
        <dbReference type="SAM" id="MobiDB-lite"/>
    </source>
</evidence>
<reference evidence="5 6" key="1">
    <citation type="submission" date="2020-08" db="EMBL/GenBank/DDBJ databases">
        <title>Sequencing the genomes of 1000 actinobacteria strains.</title>
        <authorList>
            <person name="Klenk H.-P."/>
        </authorList>
    </citation>
    <scope>NUCLEOTIDE SEQUENCE [LARGE SCALE GENOMIC DNA]</scope>
    <source>
        <strain evidence="5 6">DSM 45823</strain>
    </source>
</reference>
<dbReference type="GO" id="GO:0031411">
    <property type="term" value="C:gas vesicle"/>
    <property type="evidence" value="ECO:0007669"/>
    <property type="project" value="UniProtKB-SubCell"/>
</dbReference>
<dbReference type="AlphaFoldDB" id="A0A7W3MV82"/>
<sequence length="264" mass="28576">MSDTGTYLYAIARSTGEGLTEGLAGVAGEPVRTVGHEDLIGVVGTVPLSEFGERALRRNLEDLGWLEATARAHHRVVDAVARRTTTAPVRLVTVYRGDEQVRDLLERGFAEFAETLDMVAGRQEWGVKVYANPQTAAAPARSGSSGASAGRRPGAAYLERRRTGLRTREEAWRRAVAHAEHVDRTLSDLAVARRLHRPQDPQLSGRSEWMVLNAAYLVDDERGGEFASTAGSLSTPEIEVELTGPWAPYSFTVLESGGPDAEGP</sequence>
<evidence type="ECO:0000256" key="2">
    <source>
        <dbReference type="ARBA" id="ARBA00035108"/>
    </source>
</evidence>
<evidence type="ECO:0000256" key="1">
    <source>
        <dbReference type="ARBA" id="ARBA00022987"/>
    </source>
</evidence>
<dbReference type="EMBL" id="JACJII010000001">
    <property type="protein sequence ID" value="MBA9002513.1"/>
    <property type="molecule type" value="Genomic_DNA"/>
</dbReference>
<dbReference type="PANTHER" id="PTHR36852:SF1">
    <property type="entry name" value="PROTEIN GVPL 2"/>
    <property type="match status" value="1"/>
</dbReference>
<comment type="subcellular location">
    <subcellularLocation>
        <location evidence="2">Gas vesicle</location>
    </subcellularLocation>
</comment>
<dbReference type="PANTHER" id="PTHR36852">
    <property type="entry name" value="PROTEIN GVPL 2"/>
    <property type="match status" value="1"/>
</dbReference>
<evidence type="ECO:0000256" key="3">
    <source>
        <dbReference type="ARBA" id="ARBA00035643"/>
    </source>
</evidence>
<dbReference type="RefSeq" id="WP_182704514.1">
    <property type="nucleotide sequence ID" value="NZ_JACJII010000001.1"/>
</dbReference>
<evidence type="ECO:0000313" key="5">
    <source>
        <dbReference type="EMBL" id="MBA9002513.1"/>
    </source>
</evidence>
<comment type="similarity">
    <text evidence="3">Belongs to the gas vesicle GvpF/GvpL family.</text>
</comment>
<dbReference type="InterPro" id="IPR009430">
    <property type="entry name" value="GvpL/GvpF"/>
</dbReference>
<keyword evidence="6" id="KW-1185">Reference proteome</keyword>
<organism evidence="5 6">
    <name type="scientific">Thermomonospora cellulosilytica</name>
    <dbReference type="NCBI Taxonomy" id="1411118"/>
    <lineage>
        <taxon>Bacteria</taxon>
        <taxon>Bacillati</taxon>
        <taxon>Actinomycetota</taxon>
        <taxon>Actinomycetes</taxon>
        <taxon>Streptosporangiales</taxon>
        <taxon>Thermomonosporaceae</taxon>
        <taxon>Thermomonospora</taxon>
    </lineage>
</organism>
<dbReference type="GO" id="GO:0031412">
    <property type="term" value="P:gas vesicle organization"/>
    <property type="evidence" value="ECO:0007669"/>
    <property type="project" value="InterPro"/>
</dbReference>
<name>A0A7W3MV82_9ACTN</name>
<comment type="caution">
    <text evidence="5">The sequence shown here is derived from an EMBL/GenBank/DDBJ whole genome shotgun (WGS) entry which is preliminary data.</text>
</comment>
<feature type="region of interest" description="Disordered" evidence="4">
    <location>
        <begin position="136"/>
        <end position="156"/>
    </location>
</feature>
<keyword evidence="1" id="KW-0304">Gas vesicle</keyword>
<gene>
    <name evidence="5" type="ORF">HNR21_001395</name>
</gene>